<gene>
    <name evidence="1" type="ORF">MNBD_ALPHA06-655</name>
</gene>
<evidence type="ECO:0008006" key="2">
    <source>
        <dbReference type="Google" id="ProtNLM"/>
    </source>
</evidence>
<reference evidence="1" key="1">
    <citation type="submission" date="2018-06" db="EMBL/GenBank/DDBJ databases">
        <authorList>
            <person name="Zhirakovskaya E."/>
        </authorList>
    </citation>
    <scope>NUCLEOTIDE SEQUENCE</scope>
</reference>
<proteinExistence type="predicted"/>
<dbReference type="AlphaFoldDB" id="A0A3B0S2X3"/>
<dbReference type="Pfam" id="PF08811">
    <property type="entry name" value="DUF1800"/>
    <property type="match status" value="1"/>
</dbReference>
<accession>A0A3B0S2X3</accession>
<sequence>MADLNALIAAHKFGLGAKAGETTLIGETPQAWLQAQLTEVVSTLDEFGLPSAADGIALFYEFQLAKRQENNADQPLPGTSVNKKDQLTAFVADIDRMKSEQMLIEDNGVRGSGLNDTQNTYLQAKKSNLSKPAGDKTSQELLQEMVALSYDDIGVRTLHAAITPASFREALVRFWTDHFNVFSEKSLLVRVTAGAMEREAIRPNVTGKFFDMLVAVETHPSMLFYLDNWLSIGPNSYVGQKFTLGLNENLARETLELHTLGVGAGYTQDDIISYAKAITGWSVGNPQIQPEKLGSFIFEPLFHEPGPVTFLNKLYPGTAQDQGLAILADLAVHDKTAGFIATKLARHFHSDTPPQSLIDRLELSFKSSGGDLLVVSSTLVSSPEMWDGSFAKLRNSEEFVVATLRAFGFDSLTSEQSVFVFNAVAQVPFTYHAPEGWPKDEASWASSSILSARLNYANLLARFIALQPEPSTAAQDILGPVLGTKSIDGISQASDVEQGYALMMMSPEFQRR</sequence>
<protein>
    <recommendedName>
        <fullName evidence="2">DUF1800 domain-containing protein</fullName>
    </recommendedName>
</protein>
<evidence type="ECO:0000313" key="1">
    <source>
        <dbReference type="EMBL" id="VAV90783.1"/>
    </source>
</evidence>
<dbReference type="InterPro" id="IPR014917">
    <property type="entry name" value="DUF1800"/>
</dbReference>
<dbReference type="EMBL" id="UOEE01000116">
    <property type="protein sequence ID" value="VAV90783.1"/>
    <property type="molecule type" value="Genomic_DNA"/>
</dbReference>
<organism evidence="1">
    <name type="scientific">hydrothermal vent metagenome</name>
    <dbReference type="NCBI Taxonomy" id="652676"/>
    <lineage>
        <taxon>unclassified sequences</taxon>
        <taxon>metagenomes</taxon>
        <taxon>ecological metagenomes</taxon>
    </lineage>
</organism>
<name>A0A3B0S2X3_9ZZZZ</name>